<sequence length="114" mass="10803">MATVSEGELVASSNGRGGSSGSTAGADADDKGAAGAGGGGGGGVNASAGARTANGNDIGIGSFMRRNSFEDEALVAVVDVVITDEAETLDSGEGAVHIGAGCGGGGTRHKRSYT</sequence>
<evidence type="ECO:0000313" key="3">
    <source>
        <dbReference type="RefSeq" id="XP_030378875.1"/>
    </source>
</evidence>
<proteinExistence type="predicted"/>
<protein>
    <submittedName>
        <fullName evidence="3">Glycine-rich protein 1-like</fullName>
    </submittedName>
</protein>
<evidence type="ECO:0000313" key="2">
    <source>
        <dbReference type="Proteomes" id="UP000504634"/>
    </source>
</evidence>
<feature type="region of interest" description="Disordered" evidence="1">
    <location>
        <begin position="94"/>
        <end position="114"/>
    </location>
</feature>
<name>A0A6J2TTH2_DROLE</name>
<dbReference type="GeneID" id="115627365"/>
<evidence type="ECO:0000256" key="1">
    <source>
        <dbReference type="SAM" id="MobiDB-lite"/>
    </source>
</evidence>
<reference evidence="3" key="1">
    <citation type="submission" date="2025-08" db="UniProtKB">
        <authorList>
            <consortium name="RefSeq"/>
        </authorList>
    </citation>
    <scope>IDENTIFICATION</scope>
    <source>
        <strain evidence="3">11010-0011.00</strain>
        <tissue evidence="3">Whole body</tissue>
    </source>
</reference>
<dbReference type="AlphaFoldDB" id="A0A6J2TTH2"/>
<dbReference type="RefSeq" id="XP_030378875.1">
    <property type="nucleotide sequence ID" value="XM_030523015.1"/>
</dbReference>
<keyword evidence="2" id="KW-1185">Reference proteome</keyword>
<feature type="region of interest" description="Disordered" evidence="1">
    <location>
        <begin position="1"/>
        <end position="51"/>
    </location>
</feature>
<feature type="compositionally biased region" description="Gly residues" evidence="1">
    <location>
        <begin position="34"/>
        <end position="44"/>
    </location>
</feature>
<dbReference type="Proteomes" id="UP000504634">
    <property type="component" value="Unplaced"/>
</dbReference>
<organism evidence="2 3">
    <name type="scientific">Drosophila lebanonensis</name>
    <name type="common">Fruit fly</name>
    <name type="synonym">Scaptodrosophila lebanonensis</name>
    <dbReference type="NCBI Taxonomy" id="7225"/>
    <lineage>
        <taxon>Eukaryota</taxon>
        <taxon>Metazoa</taxon>
        <taxon>Ecdysozoa</taxon>
        <taxon>Arthropoda</taxon>
        <taxon>Hexapoda</taxon>
        <taxon>Insecta</taxon>
        <taxon>Pterygota</taxon>
        <taxon>Neoptera</taxon>
        <taxon>Endopterygota</taxon>
        <taxon>Diptera</taxon>
        <taxon>Brachycera</taxon>
        <taxon>Muscomorpha</taxon>
        <taxon>Ephydroidea</taxon>
        <taxon>Drosophilidae</taxon>
        <taxon>Scaptodrosophila</taxon>
    </lineage>
</organism>
<accession>A0A6J2TTH2</accession>
<gene>
    <name evidence="3" type="primary">LOC115627365</name>
</gene>